<dbReference type="AlphaFoldDB" id="A0A934SG60"/>
<organism evidence="1 2">
    <name type="scientific">Lacisediminihabitans changchengi</name>
    <dbReference type="NCBI Taxonomy" id="2787634"/>
    <lineage>
        <taxon>Bacteria</taxon>
        <taxon>Bacillati</taxon>
        <taxon>Actinomycetota</taxon>
        <taxon>Actinomycetes</taxon>
        <taxon>Micrococcales</taxon>
        <taxon>Microbacteriaceae</taxon>
        <taxon>Lacisediminihabitans</taxon>
    </lineage>
</organism>
<keyword evidence="2" id="KW-1185">Reference proteome</keyword>
<accession>A0A934SG60</accession>
<evidence type="ECO:0000313" key="1">
    <source>
        <dbReference type="EMBL" id="MBK4346026.1"/>
    </source>
</evidence>
<protein>
    <submittedName>
        <fullName evidence="1">Uncharacterized protein</fullName>
    </submittedName>
</protein>
<name>A0A934SG60_9MICO</name>
<gene>
    <name evidence="1" type="ORF">IV501_00115</name>
</gene>
<proteinExistence type="predicted"/>
<dbReference type="Proteomes" id="UP000636458">
    <property type="component" value="Unassembled WGS sequence"/>
</dbReference>
<sequence length="220" mass="23370">MPQRTNVSPDLIPVLGRGRHRTPKSGACFMEFASYLAGERWSDHPACTHPALAALARLVNDCSSDSSRGRLVTLVPSVVGLLGDGRRTTVRLSVLAVTAALPIASFARQRALAAGGLRLQTLLAEDDALSIGLDGAFADVPDAHDWALRFTANLSALDERVTDRMCDSILRTAVVGIAEACIPDADDRMLALLEAAIAEVTPAVVPAVPSMPARRLHFAR</sequence>
<dbReference type="RefSeq" id="WP_200554398.1">
    <property type="nucleotide sequence ID" value="NZ_JAEPES010000001.1"/>
</dbReference>
<evidence type="ECO:0000313" key="2">
    <source>
        <dbReference type="Proteomes" id="UP000636458"/>
    </source>
</evidence>
<reference evidence="1" key="1">
    <citation type="submission" date="2021-01" db="EMBL/GenBank/DDBJ databases">
        <title>Lacisediminihabitans sp. nov. strain G11-30, isolated from Antarctic Soil.</title>
        <authorList>
            <person name="Li J."/>
        </authorList>
    </citation>
    <scope>NUCLEOTIDE SEQUENCE</scope>
    <source>
        <strain evidence="1">G11-30</strain>
    </source>
</reference>
<dbReference type="EMBL" id="JAEPES010000001">
    <property type="protein sequence ID" value="MBK4346026.1"/>
    <property type="molecule type" value="Genomic_DNA"/>
</dbReference>
<comment type="caution">
    <text evidence="1">The sequence shown here is derived from an EMBL/GenBank/DDBJ whole genome shotgun (WGS) entry which is preliminary data.</text>
</comment>